<accession>A0A1E4SBX3</accession>
<name>A0A1E4SBX3_9ASCO</name>
<reference evidence="2" key="1">
    <citation type="submission" date="2016-05" db="EMBL/GenBank/DDBJ databases">
        <title>Comparative genomics of biotechnologically important yeasts.</title>
        <authorList>
            <consortium name="DOE Joint Genome Institute"/>
            <person name="Riley R."/>
            <person name="Haridas S."/>
            <person name="Wolfe K.H."/>
            <person name="Lopes M.R."/>
            <person name="Hittinger C.T."/>
            <person name="Goker M."/>
            <person name="Salamov A."/>
            <person name="Wisecaver J."/>
            <person name="Long T.M."/>
            <person name="Aerts A.L."/>
            <person name="Barry K."/>
            <person name="Choi C."/>
            <person name="Clum A."/>
            <person name="Coughlan A.Y."/>
            <person name="Deshpande S."/>
            <person name="Douglass A.P."/>
            <person name="Hanson S.J."/>
            <person name="Klenk H.-P."/>
            <person name="Labutti K."/>
            <person name="Lapidus A."/>
            <person name="Lindquist E."/>
            <person name="Lipzen A."/>
            <person name="Meier-Kolthoff J.P."/>
            <person name="Ohm R.A."/>
            <person name="Otillar R.P."/>
            <person name="Pangilinan J."/>
            <person name="Peng Y."/>
            <person name="Rokas A."/>
            <person name="Rosa C.A."/>
            <person name="Scheuner C."/>
            <person name="Sibirny A.A."/>
            <person name="Slot J.C."/>
            <person name="Stielow J.B."/>
            <person name="Sun H."/>
            <person name="Kurtzman C.P."/>
            <person name="Blackwell M."/>
            <person name="Grigoriev I.V."/>
            <person name="Jeffries T.W."/>
        </authorList>
    </citation>
    <scope>NUCLEOTIDE SEQUENCE [LARGE SCALE GENOMIC DNA]</scope>
    <source>
        <strain evidence="2">NRRL Y-17324</strain>
    </source>
</reference>
<protein>
    <submittedName>
        <fullName evidence="1">Uncharacterized protein</fullName>
    </submittedName>
</protein>
<keyword evidence="2" id="KW-1185">Reference proteome</keyword>
<dbReference type="EMBL" id="KV453916">
    <property type="protein sequence ID" value="ODV76978.1"/>
    <property type="molecule type" value="Genomic_DNA"/>
</dbReference>
<dbReference type="Proteomes" id="UP000094285">
    <property type="component" value="Unassembled WGS sequence"/>
</dbReference>
<evidence type="ECO:0000313" key="2">
    <source>
        <dbReference type="Proteomes" id="UP000094285"/>
    </source>
</evidence>
<sequence>MLVVGRLPWILCSWAVINDAISNFSFAAPQLLSWWLLPEESHVPSPSAGLRLRTLSGLRNNRTGA</sequence>
<dbReference type="GeneID" id="30982569"/>
<dbReference type="RefSeq" id="XP_020062100.1">
    <property type="nucleotide sequence ID" value="XM_020208432.1"/>
</dbReference>
<dbReference type="AlphaFoldDB" id="A0A1E4SBX3"/>
<organism evidence="1 2">
    <name type="scientific">Suhomyces tanzawaensis NRRL Y-17324</name>
    <dbReference type="NCBI Taxonomy" id="984487"/>
    <lineage>
        <taxon>Eukaryota</taxon>
        <taxon>Fungi</taxon>
        <taxon>Dikarya</taxon>
        <taxon>Ascomycota</taxon>
        <taxon>Saccharomycotina</taxon>
        <taxon>Pichiomycetes</taxon>
        <taxon>Debaryomycetaceae</taxon>
        <taxon>Suhomyces</taxon>
    </lineage>
</organism>
<evidence type="ECO:0000313" key="1">
    <source>
        <dbReference type="EMBL" id="ODV76978.1"/>
    </source>
</evidence>
<gene>
    <name evidence="1" type="ORF">CANTADRAFT_320740</name>
</gene>
<proteinExistence type="predicted"/>